<name>A0ABQ6JVM5_9MICO</name>
<feature type="compositionally biased region" description="Polar residues" evidence="1">
    <location>
        <begin position="102"/>
        <end position="121"/>
    </location>
</feature>
<dbReference type="Proteomes" id="UP001157069">
    <property type="component" value="Unassembled WGS sequence"/>
</dbReference>
<evidence type="ECO:0000313" key="3">
    <source>
        <dbReference type="Proteomes" id="UP001157069"/>
    </source>
</evidence>
<keyword evidence="3" id="KW-1185">Reference proteome</keyword>
<accession>A0ABQ6JVM5</accession>
<reference evidence="3" key="1">
    <citation type="journal article" date="2019" name="Int. J. Syst. Evol. Microbiol.">
        <title>The Global Catalogue of Microorganisms (GCM) 10K type strain sequencing project: providing services to taxonomists for standard genome sequencing and annotation.</title>
        <authorList>
            <consortium name="The Broad Institute Genomics Platform"/>
            <consortium name="The Broad Institute Genome Sequencing Center for Infectious Disease"/>
            <person name="Wu L."/>
            <person name="Ma J."/>
        </authorList>
    </citation>
    <scope>NUCLEOTIDE SEQUENCE [LARGE SCALE GENOMIC DNA]</scope>
    <source>
        <strain evidence="3">NBRC 108755</strain>
    </source>
</reference>
<organism evidence="2 3">
    <name type="scientific">Homoserinibacter gongjuensis</name>
    <dbReference type="NCBI Taxonomy" id="1162968"/>
    <lineage>
        <taxon>Bacteria</taxon>
        <taxon>Bacillati</taxon>
        <taxon>Actinomycetota</taxon>
        <taxon>Actinomycetes</taxon>
        <taxon>Micrococcales</taxon>
        <taxon>Microbacteriaceae</taxon>
        <taxon>Homoserinibacter</taxon>
    </lineage>
</organism>
<dbReference type="SUPFAM" id="SSF53597">
    <property type="entry name" value="Dihydrofolate reductase-like"/>
    <property type="match status" value="1"/>
</dbReference>
<evidence type="ECO:0000256" key="1">
    <source>
        <dbReference type="SAM" id="MobiDB-lite"/>
    </source>
</evidence>
<evidence type="ECO:0000313" key="2">
    <source>
        <dbReference type="EMBL" id="GMA91325.1"/>
    </source>
</evidence>
<protein>
    <recommendedName>
        <fullName evidence="4">Bacterial bifunctional deaminase-reductase C-terminal domain-containing protein</fullName>
    </recommendedName>
</protein>
<feature type="region of interest" description="Disordered" evidence="1">
    <location>
        <begin position="91"/>
        <end position="134"/>
    </location>
</feature>
<dbReference type="Gene3D" id="3.40.430.10">
    <property type="entry name" value="Dihydrofolate Reductase, subunit A"/>
    <property type="match status" value="1"/>
</dbReference>
<sequence>MRELIYYVAVSMDGYIAGPDGQFDAFLMEGDHMQGINEGYADTIPTAFAASLGLDQSGGRFDAVLMGSATWGVGLPDHPSPYGHLAQYVFTHRPQQPVEGSPSPTVTPSRSCGNSRSSPARTSGCAEAVGSRGS</sequence>
<dbReference type="EMBL" id="BSVA01000001">
    <property type="protein sequence ID" value="GMA91325.1"/>
    <property type="molecule type" value="Genomic_DNA"/>
</dbReference>
<gene>
    <name evidence="2" type="ORF">GCM10025869_18540</name>
</gene>
<evidence type="ECO:0008006" key="4">
    <source>
        <dbReference type="Google" id="ProtNLM"/>
    </source>
</evidence>
<dbReference type="InterPro" id="IPR024072">
    <property type="entry name" value="DHFR-like_dom_sf"/>
</dbReference>
<dbReference type="RefSeq" id="WP_284299612.1">
    <property type="nucleotide sequence ID" value="NZ_BSVA01000001.1"/>
</dbReference>
<comment type="caution">
    <text evidence="2">The sequence shown here is derived from an EMBL/GenBank/DDBJ whole genome shotgun (WGS) entry which is preliminary data.</text>
</comment>
<proteinExistence type="predicted"/>